<evidence type="ECO:0000256" key="3">
    <source>
        <dbReference type="SAM" id="Phobius"/>
    </source>
</evidence>
<keyword evidence="3" id="KW-0812">Transmembrane</keyword>
<feature type="domain" description="GGDEF" evidence="4">
    <location>
        <begin position="241"/>
        <end position="371"/>
    </location>
</feature>
<dbReference type="Gene3D" id="3.30.70.270">
    <property type="match status" value="1"/>
</dbReference>
<dbReference type="PANTHER" id="PTHR45138">
    <property type="entry name" value="REGULATORY COMPONENTS OF SENSORY TRANSDUCTION SYSTEM"/>
    <property type="match status" value="1"/>
</dbReference>
<comment type="catalytic activity">
    <reaction evidence="2">
        <text>2 GTP = 3',3'-c-di-GMP + 2 diphosphate</text>
        <dbReference type="Rhea" id="RHEA:24898"/>
        <dbReference type="ChEBI" id="CHEBI:33019"/>
        <dbReference type="ChEBI" id="CHEBI:37565"/>
        <dbReference type="ChEBI" id="CHEBI:58805"/>
        <dbReference type="EC" id="2.7.7.65"/>
    </reaction>
</comment>
<evidence type="ECO:0000259" key="4">
    <source>
        <dbReference type="PROSITE" id="PS50887"/>
    </source>
</evidence>
<dbReference type="EC" id="2.7.7.65" evidence="1"/>
<reference evidence="5 6" key="1">
    <citation type="submission" date="2017-04" db="EMBL/GenBank/DDBJ databases">
        <authorList>
            <person name="Afonso C.L."/>
            <person name="Miller P.J."/>
            <person name="Scott M.A."/>
            <person name="Spackman E."/>
            <person name="Goraichik I."/>
            <person name="Dimitrov K.M."/>
            <person name="Suarez D.L."/>
            <person name="Swayne D.E."/>
        </authorList>
    </citation>
    <scope>NUCLEOTIDE SEQUENCE [LARGE SCALE GENOMIC DNA]</scope>
    <source>
        <strain evidence="5 6">CGMCC 1.10972</strain>
    </source>
</reference>
<dbReference type="STRING" id="937218.SAMN06297251_10734"/>
<feature type="transmembrane region" description="Helical" evidence="3">
    <location>
        <begin position="91"/>
        <end position="109"/>
    </location>
</feature>
<gene>
    <name evidence="5" type="ORF">SAMN06297251_10734</name>
</gene>
<keyword evidence="3" id="KW-1133">Transmembrane helix</keyword>
<dbReference type="GO" id="GO:0005886">
    <property type="term" value="C:plasma membrane"/>
    <property type="evidence" value="ECO:0007669"/>
    <property type="project" value="TreeGrafter"/>
</dbReference>
<keyword evidence="6" id="KW-1185">Reference proteome</keyword>
<dbReference type="GO" id="GO:1902201">
    <property type="term" value="P:negative regulation of bacterial-type flagellum-dependent cell motility"/>
    <property type="evidence" value="ECO:0007669"/>
    <property type="project" value="TreeGrafter"/>
</dbReference>
<proteinExistence type="predicted"/>
<name>A0A1W2BQ91_9HYPH</name>
<dbReference type="RefSeq" id="WP_084409866.1">
    <property type="nucleotide sequence ID" value="NZ_FWXR01000007.1"/>
</dbReference>
<dbReference type="InterPro" id="IPR000160">
    <property type="entry name" value="GGDEF_dom"/>
</dbReference>
<dbReference type="NCBIfam" id="TIGR00254">
    <property type="entry name" value="GGDEF"/>
    <property type="match status" value="1"/>
</dbReference>
<dbReference type="CDD" id="cd01949">
    <property type="entry name" value="GGDEF"/>
    <property type="match status" value="1"/>
</dbReference>
<dbReference type="GO" id="GO:0052621">
    <property type="term" value="F:diguanylate cyclase activity"/>
    <property type="evidence" value="ECO:0007669"/>
    <property type="project" value="UniProtKB-EC"/>
</dbReference>
<evidence type="ECO:0000256" key="1">
    <source>
        <dbReference type="ARBA" id="ARBA00012528"/>
    </source>
</evidence>
<dbReference type="InterPro" id="IPR050469">
    <property type="entry name" value="Diguanylate_Cyclase"/>
</dbReference>
<dbReference type="PANTHER" id="PTHR45138:SF9">
    <property type="entry name" value="DIGUANYLATE CYCLASE DGCM-RELATED"/>
    <property type="match status" value="1"/>
</dbReference>
<evidence type="ECO:0000313" key="5">
    <source>
        <dbReference type="EMBL" id="SMC74792.1"/>
    </source>
</evidence>
<feature type="transmembrane region" description="Helical" evidence="3">
    <location>
        <begin position="115"/>
        <end position="134"/>
    </location>
</feature>
<dbReference type="InterPro" id="IPR029787">
    <property type="entry name" value="Nucleotide_cyclase"/>
</dbReference>
<feature type="transmembrane region" description="Helical" evidence="3">
    <location>
        <begin position="57"/>
        <end position="79"/>
    </location>
</feature>
<feature type="transmembrane region" description="Helical" evidence="3">
    <location>
        <begin position="146"/>
        <end position="166"/>
    </location>
</feature>
<dbReference type="EMBL" id="FWXR01000007">
    <property type="protein sequence ID" value="SMC74792.1"/>
    <property type="molecule type" value="Genomic_DNA"/>
</dbReference>
<dbReference type="SMART" id="SM00267">
    <property type="entry name" value="GGDEF"/>
    <property type="match status" value="1"/>
</dbReference>
<evidence type="ECO:0000313" key="6">
    <source>
        <dbReference type="Proteomes" id="UP000192656"/>
    </source>
</evidence>
<dbReference type="Pfam" id="PF00990">
    <property type="entry name" value="GGDEF"/>
    <property type="match status" value="1"/>
</dbReference>
<dbReference type="PROSITE" id="PS50887">
    <property type="entry name" value="GGDEF"/>
    <property type="match status" value="1"/>
</dbReference>
<dbReference type="Proteomes" id="UP000192656">
    <property type="component" value="Unassembled WGS sequence"/>
</dbReference>
<dbReference type="OrthoDB" id="9812260at2"/>
<dbReference type="AlphaFoldDB" id="A0A1W2BQ91"/>
<dbReference type="SUPFAM" id="SSF55073">
    <property type="entry name" value="Nucleotide cyclase"/>
    <property type="match status" value="1"/>
</dbReference>
<dbReference type="GO" id="GO:0043709">
    <property type="term" value="P:cell adhesion involved in single-species biofilm formation"/>
    <property type="evidence" value="ECO:0007669"/>
    <property type="project" value="TreeGrafter"/>
</dbReference>
<feature type="transmembrane region" description="Helical" evidence="3">
    <location>
        <begin position="32"/>
        <end position="51"/>
    </location>
</feature>
<organism evidence="5 6">
    <name type="scientific">Fulvimarina manganoxydans</name>
    <dbReference type="NCBI Taxonomy" id="937218"/>
    <lineage>
        <taxon>Bacteria</taxon>
        <taxon>Pseudomonadati</taxon>
        <taxon>Pseudomonadota</taxon>
        <taxon>Alphaproteobacteria</taxon>
        <taxon>Hyphomicrobiales</taxon>
        <taxon>Aurantimonadaceae</taxon>
        <taxon>Fulvimarina</taxon>
    </lineage>
</organism>
<feature type="transmembrane region" description="Helical" evidence="3">
    <location>
        <begin position="186"/>
        <end position="207"/>
    </location>
</feature>
<sequence length="387" mass="42083">MTHSDLLEWCVPLLLACLGTMFYFLKLPFGRSLGAAYFLSAVGFTLAIFPVPTTGGWIKVAIEDFFFLSGVAAFAHVLALRSGVHSPIRTLTIFTLLGTALAAVAIGYFDSLRLEAAGTTAICAAFTGIAAFALSKRMVHRIDKLLFAATVLFALNLVAQMTNIVLSADAHMTVTAWRDSPWAFALQLMGAIFGLVFAFIFILAIGLDVLETLRSESETDSLSGLLNRRGFTNRMDQRRHEVGVLLIADLDHFKRINDRYGHDAGDCIIAGIGTLITGMAGKDGFGARLGGEEFAVFMPSLLEPEILGERLRDALMRTRWPHPLNGVEVTISIGATRILPDERLPNAYRRADSFLYAAKDAGRNRVFSDGNQSAGFGDGRKWAIAAQ</sequence>
<feature type="transmembrane region" description="Helical" evidence="3">
    <location>
        <begin position="6"/>
        <end position="25"/>
    </location>
</feature>
<keyword evidence="3" id="KW-0472">Membrane</keyword>
<accession>A0A1W2BQ91</accession>
<protein>
    <recommendedName>
        <fullName evidence="1">diguanylate cyclase</fullName>
        <ecNumber evidence="1">2.7.7.65</ecNumber>
    </recommendedName>
</protein>
<dbReference type="InterPro" id="IPR043128">
    <property type="entry name" value="Rev_trsase/Diguanyl_cyclase"/>
</dbReference>
<evidence type="ECO:0000256" key="2">
    <source>
        <dbReference type="ARBA" id="ARBA00034247"/>
    </source>
</evidence>